<feature type="region of interest" description="Disordered" evidence="2">
    <location>
        <begin position="273"/>
        <end position="296"/>
    </location>
</feature>
<dbReference type="PANTHER" id="PTHR46910:SF5">
    <property type="entry name" value="ZN(II)2CYS6 TRANSCRIPTION FACTOR (EUROFUNG)"/>
    <property type="match status" value="1"/>
</dbReference>
<protein>
    <recommendedName>
        <fullName evidence="3">Xylanolytic transcriptional activator regulatory domain-containing protein</fullName>
    </recommendedName>
</protein>
<dbReference type="GO" id="GO:0003677">
    <property type="term" value="F:DNA binding"/>
    <property type="evidence" value="ECO:0007669"/>
    <property type="project" value="InterPro"/>
</dbReference>
<feature type="domain" description="Xylanolytic transcriptional activator regulatory" evidence="3">
    <location>
        <begin position="434"/>
        <end position="505"/>
    </location>
</feature>
<feature type="compositionally biased region" description="Basic and acidic residues" evidence="2">
    <location>
        <begin position="25"/>
        <end position="47"/>
    </location>
</feature>
<dbReference type="OMA" id="TIVEDWE"/>
<dbReference type="InterPro" id="IPR035994">
    <property type="entry name" value="Nucleoside_phosphorylase_sf"/>
</dbReference>
<dbReference type="Pfam" id="PF04082">
    <property type="entry name" value="Fungal_trans"/>
    <property type="match status" value="1"/>
</dbReference>
<dbReference type="PANTHER" id="PTHR46910">
    <property type="entry name" value="TRANSCRIPTION FACTOR PDR1"/>
    <property type="match status" value="1"/>
</dbReference>
<sequence>WWARAQHRRGQDARQGAGWEGCGAADEKGGRTLDGRAGRDGRGENQHRPVAVPGCHECHQDGSSSDSRRWWPFVHCKIAWICALAPEFFAAVQVLDEVYGMGHELKLVQARGDRNVYCIGRIGLHDIIINCPSGSTGQLQASRVVTDMEKTFPSVRFALVVGIGGGVPHLAAGHDVRLGDVERISRLEHALEKLSTSPSPGCSNDVHGGSQDGNGASLAPVPAAKKTWTESTGFVERDPSFERQSYLASQIAELAHPASSESREVADELKTLSAVSNTPASSNKSRNTATVSSDADHVLKREQAPASFVLKITRYLESRVKNGNKPLLLIVHPIPDLELLKNLCQHVYFPLDPMTVGELTLFNALLYFAIWEVQSRGDSDVDLDELVKYRRITDANFNCGVEDAGIITIASYENALSLCLAAYYAHTLGDIVRHQAVVSAAARHCLQLGYHRNDKGQLPPEESHKRRLLFWHVYISELGLTLRLGRAAVIQEFDVDVPQLNISSDPRQAVWDESLRSFTRFSCIQSRIYCKIYSPGAISTLAAKPAKRPARVAKFAAELNEWYMEWNQINSADAYYPMVHQHTFMAVEVIYYSVLTLLHRGSTDSNSPSEISPECFAAARRGLETHLRIFPAVLAQGPGTVSYYGVWIFMYSSFTPYIVTFLHSIANTDTNDLQLLKNVLDTLDDIGSGYELVHRQKTLCAALYRIANAFIESRQRQQSAGSHDRDEQSAIDHQAFVTAAEQTLNLPLQPDTIQDWGNFDTIVEDWESQYFNQQSLMLGNSLDQ</sequence>
<reference evidence="4 5" key="1">
    <citation type="submission" date="2016-03" db="EMBL/GenBank/DDBJ databases">
        <title>Fine-scale spatial genetic structure of a fungal parasite of coffee scale insects.</title>
        <authorList>
            <person name="Jackson D."/>
            <person name="Zemenick K.A."/>
            <person name="Malloure B."/>
            <person name="Quandt C.A."/>
            <person name="James T.Y."/>
        </authorList>
    </citation>
    <scope>NUCLEOTIDE SEQUENCE [LARGE SCALE GENOMIC DNA]</scope>
    <source>
        <strain evidence="4 5">UM487</strain>
    </source>
</reference>
<dbReference type="GO" id="GO:0008270">
    <property type="term" value="F:zinc ion binding"/>
    <property type="evidence" value="ECO:0007669"/>
    <property type="project" value="InterPro"/>
</dbReference>
<comment type="caution">
    <text evidence="4">The sequence shown here is derived from an EMBL/GenBank/DDBJ whole genome shotgun (WGS) entry which is preliminary data.</text>
</comment>
<dbReference type="GO" id="GO:0003824">
    <property type="term" value="F:catalytic activity"/>
    <property type="evidence" value="ECO:0007669"/>
    <property type="project" value="InterPro"/>
</dbReference>
<dbReference type="CDD" id="cd12148">
    <property type="entry name" value="fungal_TF_MHR"/>
    <property type="match status" value="1"/>
</dbReference>
<dbReference type="OrthoDB" id="103819at2759"/>
<dbReference type="SMART" id="SM00906">
    <property type="entry name" value="Fungal_trans"/>
    <property type="match status" value="1"/>
</dbReference>
<evidence type="ECO:0000313" key="4">
    <source>
        <dbReference type="EMBL" id="OAR01878.1"/>
    </source>
</evidence>
<keyword evidence="1" id="KW-0539">Nucleus</keyword>
<feature type="non-terminal residue" evidence="4">
    <location>
        <position position="1"/>
    </location>
</feature>
<dbReference type="Gene3D" id="3.40.50.1580">
    <property type="entry name" value="Nucleoside phosphorylase domain"/>
    <property type="match status" value="1"/>
</dbReference>
<keyword evidence="5" id="KW-1185">Reference proteome</keyword>
<dbReference type="GO" id="GO:0003700">
    <property type="term" value="F:DNA-binding transcription factor activity"/>
    <property type="evidence" value="ECO:0007669"/>
    <property type="project" value="InterPro"/>
</dbReference>
<gene>
    <name evidence="4" type="ORF">LLEC1_05826</name>
</gene>
<dbReference type="EMBL" id="LUKN01000947">
    <property type="protein sequence ID" value="OAR01878.1"/>
    <property type="molecule type" value="Genomic_DNA"/>
</dbReference>
<evidence type="ECO:0000256" key="2">
    <source>
        <dbReference type="SAM" id="MobiDB-lite"/>
    </source>
</evidence>
<feature type="compositionally biased region" description="Polar residues" evidence="2">
    <location>
        <begin position="273"/>
        <end position="293"/>
    </location>
</feature>
<dbReference type="AlphaFoldDB" id="A0A179IGY6"/>
<dbReference type="GO" id="GO:0009116">
    <property type="term" value="P:nucleoside metabolic process"/>
    <property type="evidence" value="ECO:0007669"/>
    <property type="project" value="InterPro"/>
</dbReference>
<feature type="non-terminal residue" evidence="4">
    <location>
        <position position="784"/>
    </location>
</feature>
<name>A0A179IGY6_CORDF</name>
<feature type="region of interest" description="Disordered" evidence="2">
    <location>
        <begin position="193"/>
        <end position="219"/>
    </location>
</feature>
<dbReference type="InterPro" id="IPR050987">
    <property type="entry name" value="AtrR-like"/>
</dbReference>
<evidence type="ECO:0000256" key="1">
    <source>
        <dbReference type="ARBA" id="ARBA00023242"/>
    </source>
</evidence>
<accession>A0A179IGY6</accession>
<evidence type="ECO:0000313" key="5">
    <source>
        <dbReference type="Proteomes" id="UP000243081"/>
    </source>
</evidence>
<dbReference type="GO" id="GO:0006351">
    <property type="term" value="P:DNA-templated transcription"/>
    <property type="evidence" value="ECO:0007669"/>
    <property type="project" value="InterPro"/>
</dbReference>
<organism evidence="4 5">
    <name type="scientific">Cordyceps confragosa</name>
    <name type="common">Lecanicillium lecanii</name>
    <dbReference type="NCBI Taxonomy" id="2714763"/>
    <lineage>
        <taxon>Eukaryota</taxon>
        <taxon>Fungi</taxon>
        <taxon>Dikarya</taxon>
        <taxon>Ascomycota</taxon>
        <taxon>Pezizomycotina</taxon>
        <taxon>Sordariomycetes</taxon>
        <taxon>Hypocreomycetidae</taxon>
        <taxon>Hypocreales</taxon>
        <taxon>Cordycipitaceae</taxon>
        <taxon>Akanthomyces</taxon>
    </lineage>
</organism>
<dbReference type="Proteomes" id="UP000243081">
    <property type="component" value="Unassembled WGS sequence"/>
</dbReference>
<evidence type="ECO:0000259" key="3">
    <source>
        <dbReference type="SMART" id="SM00906"/>
    </source>
</evidence>
<dbReference type="InterPro" id="IPR007219">
    <property type="entry name" value="XnlR_reg_dom"/>
</dbReference>
<feature type="region of interest" description="Disordered" evidence="2">
    <location>
        <begin position="1"/>
        <end position="59"/>
    </location>
</feature>
<proteinExistence type="predicted"/>